<feature type="transmembrane region" description="Helical" evidence="2">
    <location>
        <begin position="74"/>
        <end position="103"/>
    </location>
</feature>
<dbReference type="EMBL" id="KZ857379">
    <property type="protein sequence ID" value="RDX57301.1"/>
    <property type="molecule type" value="Genomic_DNA"/>
</dbReference>
<accession>A0A371DXT4</accession>
<feature type="compositionally biased region" description="Gly residues" evidence="1">
    <location>
        <begin position="1"/>
        <end position="11"/>
    </location>
</feature>
<keyword evidence="2" id="KW-0472">Membrane</keyword>
<name>A0A371DXT4_9APHY</name>
<keyword evidence="4" id="KW-1185">Reference proteome</keyword>
<sequence length="148" mass="15600">MRMWNAGGGIGSPQRGRSRRSPRLSSAGGQRPSQPRADTSRVLSASLCAAGNASGLVLSHRLRPSLRRLLSADAASAAITATACLLVFIVAPCGSLLLAWIVFGRPLSQYLTGIHTTAARTRDRWTQPQSVLLASTAQRTVGFVCDAS</sequence>
<organism evidence="3 4">
    <name type="scientific">Lentinus brumalis</name>
    <dbReference type="NCBI Taxonomy" id="2498619"/>
    <lineage>
        <taxon>Eukaryota</taxon>
        <taxon>Fungi</taxon>
        <taxon>Dikarya</taxon>
        <taxon>Basidiomycota</taxon>
        <taxon>Agaricomycotina</taxon>
        <taxon>Agaricomycetes</taxon>
        <taxon>Polyporales</taxon>
        <taxon>Polyporaceae</taxon>
        <taxon>Lentinus</taxon>
    </lineage>
</organism>
<feature type="region of interest" description="Disordered" evidence="1">
    <location>
        <begin position="1"/>
        <end position="38"/>
    </location>
</feature>
<protein>
    <submittedName>
        <fullName evidence="3">Uncharacterized protein</fullName>
    </submittedName>
</protein>
<keyword evidence="2" id="KW-1133">Transmembrane helix</keyword>
<evidence type="ECO:0000256" key="2">
    <source>
        <dbReference type="SAM" id="Phobius"/>
    </source>
</evidence>
<proteinExistence type="predicted"/>
<evidence type="ECO:0000256" key="1">
    <source>
        <dbReference type="SAM" id="MobiDB-lite"/>
    </source>
</evidence>
<evidence type="ECO:0000313" key="4">
    <source>
        <dbReference type="Proteomes" id="UP000256964"/>
    </source>
</evidence>
<keyword evidence="2" id="KW-0812">Transmembrane</keyword>
<evidence type="ECO:0000313" key="3">
    <source>
        <dbReference type="EMBL" id="RDX57301.1"/>
    </source>
</evidence>
<reference evidence="3 4" key="1">
    <citation type="journal article" date="2018" name="Biotechnol. Biofuels">
        <title>Integrative visual omics of the white-rot fungus Polyporus brumalis exposes the biotechnological potential of its oxidative enzymes for delignifying raw plant biomass.</title>
        <authorList>
            <person name="Miyauchi S."/>
            <person name="Rancon A."/>
            <person name="Drula E."/>
            <person name="Hage H."/>
            <person name="Chaduli D."/>
            <person name="Favel A."/>
            <person name="Grisel S."/>
            <person name="Henrissat B."/>
            <person name="Herpoel-Gimbert I."/>
            <person name="Ruiz-Duenas F.J."/>
            <person name="Chevret D."/>
            <person name="Hainaut M."/>
            <person name="Lin J."/>
            <person name="Wang M."/>
            <person name="Pangilinan J."/>
            <person name="Lipzen A."/>
            <person name="Lesage-Meessen L."/>
            <person name="Navarro D."/>
            <person name="Riley R."/>
            <person name="Grigoriev I.V."/>
            <person name="Zhou S."/>
            <person name="Raouche S."/>
            <person name="Rosso M.N."/>
        </authorList>
    </citation>
    <scope>NUCLEOTIDE SEQUENCE [LARGE SCALE GENOMIC DNA]</scope>
    <source>
        <strain evidence="3 4">BRFM 1820</strain>
    </source>
</reference>
<dbReference type="AlphaFoldDB" id="A0A371DXT4"/>
<gene>
    <name evidence="3" type="ORF">OH76DRAFT_28852</name>
</gene>
<dbReference type="Proteomes" id="UP000256964">
    <property type="component" value="Unassembled WGS sequence"/>
</dbReference>